<organism evidence="11 12">
    <name type="scientific">Thecamonas trahens ATCC 50062</name>
    <dbReference type="NCBI Taxonomy" id="461836"/>
    <lineage>
        <taxon>Eukaryota</taxon>
        <taxon>Apusozoa</taxon>
        <taxon>Apusomonadida</taxon>
        <taxon>Apusomonadidae</taxon>
        <taxon>Thecamonas</taxon>
    </lineage>
</organism>
<dbReference type="Proteomes" id="UP000054408">
    <property type="component" value="Unassembled WGS sequence"/>
</dbReference>
<keyword evidence="7" id="KW-0493">Microtubule</keyword>
<proteinExistence type="inferred from homology"/>
<evidence type="ECO:0000256" key="1">
    <source>
        <dbReference type="ARBA" id="ARBA00004496"/>
    </source>
</evidence>
<dbReference type="RefSeq" id="XP_013755931.1">
    <property type="nucleotide sequence ID" value="XM_013900477.1"/>
</dbReference>
<feature type="coiled-coil region" evidence="8">
    <location>
        <begin position="321"/>
        <end position="454"/>
    </location>
</feature>
<dbReference type="OrthoDB" id="3176171at2759"/>
<dbReference type="STRING" id="461836.A0A0L0DJQ7"/>
<dbReference type="InterPro" id="IPR036961">
    <property type="entry name" value="Kinesin_motor_dom_sf"/>
</dbReference>
<dbReference type="Gene3D" id="3.40.850.10">
    <property type="entry name" value="Kinesin motor domain"/>
    <property type="match status" value="1"/>
</dbReference>
<keyword evidence="5 8" id="KW-0175">Coiled coil</keyword>
<dbReference type="GO" id="GO:0003777">
    <property type="term" value="F:microtubule motor activity"/>
    <property type="evidence" value="ECO:0007669"/>
    <property type="project" value="InterPro"/>
</dbReference>
<dbReference type="GO" id="GO:0005875">
    <property type="term" value="C:microtubule associated complex"/>
    <property type="evidence" value="ECO:0007669"/>
    <property type="project" value="TreeGrafter"/>
</dbReference>
<dbReference type="Pfam" id="PF00225">
    <property type="entry name" value="Kinesin"/>
    <property type="match status" value="1"/>
</dbReference>
<dbReference type="EMBL" id="GL349468">
    <property type="protein sequence ID" value="KNC51528.1"/>
    <property type="molecule type" value="Genomic_DNA"/>
</dbReference>
<dbReference type="SMART" id="SM00129">
    <property type="entry name" value="KISc"/>
    <property type="match status" value="1"/>
</dbReference>
<dbReference type="SUPFAM" id="SSF52540">
    <property type="entry name" value="P-loop containing nucleoside triphosphate hydrolases"/>
    <property type="match status" value="1"/>
</dbReference>
<evidence type="ECO:0000256" key="6">
    <source>
        <dbReference type="PROSITE-ProRule" id="PRU00283"/>
    </source>
</evidence>
<feature type="region of interest" description="Disordered" evidence="9">
    <location>
        <begin position="554"/>
        <end position="575"/>
    </location>
</feature>
<sequence length="575" mass="61341">MSRTARAFEFDAVLDENASQDNVYSLVAPYVASVVRDGFNATVMAYGQTGSGKTHTMMGSSAAPGVIPRAIDALYALIEQSPETTFMLDVSFVELYNENFFDLLHPDGPEAAAASGDKIAVREAADKSTFLAVRDASGRWAGKLRTPVASREQLLQLLHDGMARRRVMSTLMNSSSSRSHALFSIYVESSGPAGARAATLHLVDLAGAESIKASGVTGVHAKEATSINKSLSALGDVLAHLSTARRTSSSAPYRNSPLTFFLRDSLGGSAKTLLIATVRQELACGPQTKSVLVWAARARQICNKPVVHAQGAGDSRIRALEAQLARNNARAAERISQLEALLASRPDPDASFNMSFTASLDELEAEKQREAAEREALEAKLAFLINAHNDERAAQDARVASLEAKLSATASDLKTSEQRTAEALANLEAVTASLNINKAEAEDHAAKIQALTRQWCDHSRLAQKESASLKARLKREHKKRRAAEAAAAAAAASNDTLAAELATLRGQLSEANAQVSSAFGQISRLLVSANKAQASKDSRIAELEALNARLEAQLSSKDVPSSTPARPRYPLAEVN</sequence>
<feature type="binding site" evidence="6">
    <location>
        <begin position="47"/>
        <end position="54"/>
    </location>
    <ligand>
        <name>ATP</name>
        <dbReference type="ChEBI" id="CHEBI:30616"/>
    </ligand>
</feature>
<evidence type="ECO:0000256" key="2">
    <source>
        <dbReference type="ARBA" id="ARBA00022490"/>
    </source>
</evidence>
<feature type="coiled-coil region" evidence="8">
    <location>
        <begin position="494"/>
        <end position="553"/>
    </location>
</feature>
<dbReference type="OMA" id="HETINTC"/>
<evidence type="ECO:0000313" key="11">
    <source>
        <dbReference type="EMBL" id="KNC51528.1"/>
    </source>
</evidence>
<protein>
    <recommendedName>
        <fullName evidence="7">Kinesin-like protein</fullName>
    </recommendedName>
</protein>
<dbReference type="GO" id="GO:0005737">
    <property type="term" value="C:cytoplasm"/>
    <property type="evidence" value="ECO:0007669"/>
    <property type="project" value="UniProtKB-SubCell"/>
</dbReference>
<name>A0A0L0DJQ7_THETB</name>
<accession>A0A0L0DJQ7</accession>
<dbReference type="AlphaFoldDB" id="A0A0L0DJQ7"/>
<dbReference type="InterPro" id="IPR019821">
    <property type="entry name" value="Kinesin_motor_CS"/>
</dbReference>
<reference evidence="11 12" key="1">
    <citation type="submission" date="2010-05" db="EMBL/GenBank/DDBJ databases">
        <title>The Genome Sequence of Thecamonas trahens ATCC 50062.</title>
        <authorList>
            <consortium name="The Broad Institute Genome Sequencing Platform"/>
            <person name="Russ C."/>
            <person name="Cuomo C."/>
            <person name="Shea T."/>
            <person name="Young S.K."/>
            <person name="Zeng Q."/>
            <person name="Koehrsen M."/>
            <person name="Haas B."/>
            <person name="Borodovsky M."/>
            <person name="Guigo R."/>
            <person name="Alvarado L."/>
            <person name="Berlin A."/>
            <person name="Bochicchio J."/>
            <person name="Borenstein D."/>
            <person name="Chapman S."/>
            <person name="Chen Z."/>
            <person name="Freedman E."/>
            <person name="Gellesch M."/>
            <person name="Goldberg J."/>
            <person name="Griggs A."/>
            <person name="Gujja S."/>
            <person name="Heilman E."/>
            <person name="Heiman D."/>
            <person name="Hepburn T."/>
            <person name="Howarth C."/>
            <person name="Jen D."/>
            <person name="Larson L."/>
            <person name="Mehta T."/>
            <person name="Park D."/>
            <person name="Pearson M."/>
            <person name="Roberts A."/>
            <person name="Saif S."/>
            <person name="Shenoy N."/>
            <person name="Sisk P."/>
            <person name="Stolte C."/>
            <person name="Sykes S."/>
            <person name="Thomson T."/>
            <person name="Walk T."/>
            <person name="White J."/>
            <person name="Yandava C."/>
            <person name="Burger G."/>
            <person name="Gray M.W."/>
            <person name="Holland P.W.H."/>
            <person name="King N."/>
            <person name="Lang F.B.F."/>
            <person name="Roger A.J."/>
            <person name="Ruiz-Trillo I."/>
            <person name="Lander E."/>
            <person name="Nusbaum C."/>
        </authorList>
    </citation>
    <scope>NUCLEOTIDE SEQUENCE [LARGE SCALE GENOMIC DNA]</scope>
    <source>
        <strain evidence="11 12">ATCC 50062</strain>
    </source>
</reference>
<dbReference type="PANTHER" id="PTHR47969">
    <property type="entry name" value="CHROMOSOME-ASSOCIATED KINESIN KIF4A-RELATED"/>
    <property type="match status" value="1"/>
</dbReference>
<gene>
    <name evidence="11" type="ORF">AMSG_07425</name>
</gene>
<evidence type="ECO:0000256" key="3">
    <source>
        <dbReference type="ARBA" id="ARBA00022741"/>
    </source>
</evidence>
<feature type="domain" description="Kinesin motor" evidence="10">
    <location>
        <begin position="1"/>
        <end position="301"/>
    </location>
</feature>
<evidence type="ECO:0000256" key="7">
    <source>
        <dbReference type="RuleBase" id="RU000394"/>
    </source>
</evidence>
<keyword evidence="2" id="KW-0963">Cytoplasm</keyword>
<keyword evidence="12" id="KW-1185">Reference proteome</keyword>
<keyword evidence="4 6" id="KW-0067">ATP-binding</keyword>
<keyword evidence="6 7" id="KW-0505">Motor protein</keyword>
<dbReference type="GO" id="GO:0007052">
    <property type="term" value="P:mitotic spindle organization"/>
    <property type="evidence" value="ECO:0007669"/>
    <property type="project" value="TreeGrafter"/>
</dbReference>
<evidence type="ECO:0000256" key="8">
    <source>
        <dbReference type="SAM" id="Coils"/>
    </source>
</evidence>
<dbReference type="InterPro" id="IPR027640">
    <property type="entry name" value="Kinesin-like_fam"/>
</dbReference>
<evidence type="ECO:0000256" key="5">
    <source>
        <dbReference type="ARBA" id="ARBA00023054"/>
    </source>
</evidence>
<feature type="compositionally biased region" description="Polar residues" evidence="9">
    <location>
        <begin position="555"/>
        <end position="564"/>
    </location>
</feature>
<dbReference type="InterPro" id="IPR027417">
    <property type="entry name" value="P-loop_NTPase"/>
</dbReference>
<dbReference type="PANTHER" id="PTHR47969:SF15">
    <property type="entry name" value="CHROMOSOME-ASSOCIATED KINESIN KIF4A-RELATED"/>
    <property type="match status" value="1"/>
</dbReference>
<evidence type="ECO:0000259" key="10">
    <source>
        <dbReference type="PROSITE" id="PS50067"/>
    </source>
</evidence>
<evidence type="ECO:0000256" key="9">
    <source>
        <dbReference type="SAM" id="MobiDB-lite"/>
    </source>
</evidence>
<evidence type="ECO:0000313" key="12">
    <source>
        <dbReference type="Proteomes" id="UP000054408"/>
    </source>
</evidence>
<dbReference type="PROSITE" id="PS00411">
    <property type="entry name" value="KINESIN_MOTOR_1"/>
    <property type="match status" value="1"/>
</dbReference>
<dbReference type="PROSITE" id="PS50067">
    <property type="entry name" value="KINESIN_MOTOR_2"/>
    <property type="match status" value="1"/>
</dbReference>
<dbReference type="PRINTS" id="PR00380">
    <property type="entry name" value="KINESINHEAVY"/>
</dbReference>
<comment type="similarity">
    <text evidence="6 7">Belongs to the TRAFAC class myosin-kinesin ATPase superfamily. Kinesin family.</text>
</comment>
<comment type="subcellular location">
    <subcellularLocation>
        <location evidence="1">Cytoplasm</location>
    </subcellularLocation>
</comment>
<dbReference type="GO" id="GO:0005524">
    <property type="term" value="F:ATP binding"/>
    <property type="evidence" value="ECO:0007669"/>
    <property type="project" value="UniProtKB-UniRule"/>
</dbReference>
<evidence type="ECO:0000256" key="4">
    <source>
        <dbReference type="ARBA" id="ARBA00022840"/>
    </source>
</evidence>
<dbReference type="eggNOG" id="KOG4280">
    <property type="taxonomic scope" value="Eukaryota"/>
</dbReference>
<dbReference type="GeneID" id="25566346"/>
<dbReference type="GO" id="GO:0008017">
    <property type="term" value="F:microtubule binding"/>
    <property type="evidence" value="ECO:0007669"/>
    <property type="project" value="InterPro"/>
</dbReference>
<keyword evidence="3 6" id="KW-0547">Nucleotide-binding</keyword>
<dbReference type="GO" id="GO:0007018">
    <property type="term" value="P:microtubule-based movement"/>
    <property type="evidence" value="ECO:0007669"/>
    <property type="project" value="InterPro"/>
</dbReference>
<dbReference type="GO" id="GO:0051231">
    <property type="term" value="P:spindle elongation"/>
    <property type="evidence" value="ECO:0007669"/>
    <property type="project" value="TreeGrafter"/>
</dbReference>
<dbReference type="GO" id="GO:0005874">
    <property type="term" value="C:microtubule"/>
    <property type="evidence" value="ECO:0007669"/>
    <property type="project" value="UniProtKB-KW"/>
</dbReference>
<dbReference type="InterPro" id="IPR001752">
    <property type="entry name" value="Kinesin_motor_dom"/>
</dbReference>